<evidence type="ECO:0000313" key="4">
    <source>
        <dbReference type="Proteomes" id="UP000016936"/>
    </source>
</evidence>
<dbReference type="PANTHER" id="PTHR10039:SF15">
    <property type="entry name" value="NACHT DOMAIN-CONTAINING PROTEIN"/>
    <property type="match status" value="1"/>
</dbReference>
<name>M2TL43_COCH5</name>
<dbReference type="STRING" id="701091.M2TL43"/>
<dbReference type="OMA" id="IHANTIQ"/>
<dbReference type="Proteomes" id="UP000016936">
    <property type="component" value="Unassembled WGS sequence"/>
</dbReference>
<accession>M2TL43</accession>
<evidence type="ECO:0000256" key="1">
    <source>
        <dbReference type="ARBA" id="ARBA00022737"/>
    </source>
</evidence>
<dbReference type="eggNOG" id="KOG4177">
    <property type="taxonomic scope" value="Eukaryota"/>
</dbReference>
<evidence type="ECO:0000313" key="3">
    <source>
        <dbReference type="EMBL" id="EMD87209.1"/>
    </source>
</evidence>
<protein>
    <recommendedName>
        <fullName evidence="2">Nephrocystin 3-like N-terminal domain-containing protein</fullName>
    </recommendedName>
</protein>
<dbReference type="EMBL" id="KB445582">
    <property type="protein sequence ID" value="EMD87209.1"/>
    <property type="molecule type" value="Genomic_DNA"/>
</dbReference>
<reference evidence="3 4" key="1">
    <citation type="journal article" date="2012" name="PLoS Pathog.">
        <title>Diverse lifestyles and strategies of plant pathogenesis encoded in the genomes of eighteen Dothideomycetes fungi.</title>
        <authorList>
            <person name="Ohm R.A."/>
            <person name="Feau N."/>
            <person name="Henrissat B."/>
            <person name="Schoch C.L."/>
            <person name="Horwitz B.A."/>
            <person name="Barry K.W."/>
            <person name="Condon B.J."/>
            <person name="Copeland A.C."/>
            <person name="Dhillon B."/>
            <person name="Glaser F."/>
            <person name="Hesse C.N."/>
            <person name="Kosti I."/>
            <person name="LaButti K."/>
            <person name="Lindquist E.A."/>
            <person name="Lucas S."/>
            <person name="Salamov A.A."/>
            <person name="Bradshaw R.E."/>
            <person name="Ciuffetti L."/>
            <person name="Hamelin R.C."/>
            <person name="Kema G.H.J."/>
            <person name="Lawrence C."/>
            <person name="Scott J.A."/>
            <person name="Spatafora J.W."/>
            <person name="Turgeon B.G."/>
            <person name="de Wit P.J.G.M."/>
            <person name="Zhong S."/>
            <person name="Goodwin S.B."/>
            <person name="Grigoriev I.V."/>
        </authorList>
    </citation>
    <scope>NUCLEOTIDE SEQUENCE [LARGE SCALE GENOMIC DNA]</scope>
    <source>
        <strain evidence="4">C5 / ATCC 48332 / race O</strain>
    </source>
</reference>
<reference evidence="4" key="2">
    <citation type="journal article" date="2013" name="PLoS Genet.">
        <title>Comparative genome structure, secondary metabolite, and effector coding capacity across Cochliobolus pathogens.</title>
        <authorList>
            <person name="Condon B.J."/>
            <person name="Leng Y."/>
            <person name="Wu D."/>
            <person name="Bushley K.E."/>
            <person name="Ohm R.A."/>
            <person name="Otillar R."/>
            <person name="Martin J."/>
            <person name="Schackwitz W."/>
            <person name="Grimwood J."/>
            <person name="MohdZainudin N."/>
            <person name="Xue C."/>
            <person name="Wang R."/>
            <person name="Manning V.A."/>
            <person name="Dhillon B."/>
            <person name="Tu Z.J."/>
            <person name="Steffenson B.J."/>
            <person name="Salamov A."/>
            <person name="Sun H."/>
            <person name="Lowry S."/>
            <person name="LaButti K."/>
            <person name="Han J."/>
            <person name="Copeland A."/>
            <person name="Lindquist E."/>
            <person name="Barry K."/>
            <person name="Schmutz J."/>
            <person name="Baker S.E."/>
            <person name="Ciuffetti L.M."/>
            <person name="Grigoriev I.V."/>
            <person name="Zhong S."/>
            <person name="Turgeon B.G."/>
        </authorList>
    </citation>
    <scope>NUCLEOTIDE SEQUENCE [LARGE SCALE GENOMIC DNA]</scope>
    <source>
        <strain evidence="4">C5 / ATCC 48332 / race O</strain>
    </source>
</reference>
<dbReference type="HOGENOM" id="CLU_000288_34_23_1"/>
<organism evidence="3 4">
    <name type="scientific">Cochliobolus heterostrophus (strain C5 / ATCC 48332 / race O)</name>
    <name type="common">Southern corn leaf blight fungus</name>
    <name type="synonym">Bipolaris maydis</name>
    <dbReference type="NCBI Taxonomy" id="701091"/>
    <lineage>
        <taxon>Eukaryota</taxon>
        <taxon>Fungi</taxon>
        <taxon>Dikarya</taxon>
        <taxon>Ascomycota</taxon>
        <taxon>Pezizomycotina</taxon>
        <taxon>Dothideomycetes</taxon>
        <taxon>Pleosporomycetidae</taxon>
        <taxon>Pleosporales</taxon>
        <taxon>Pleosporineae</taxon>
        <taxon>Pleosporaceae</taxon>
        <taxon>Bipolaris</taxon>
    </lineage>
</organism>
<proteinExistence type="predicted"/>
<dbReference type="Gene3D" id="3.40.50.300">
    <property type="entry name" value="P-loop containing nucleotide triphosphate hydrolases"/>
    <property type="match status" value="1"/>
</dbReference>
<dbReference type="InterPro" id="IPR027417">
    <property type="entry name" value="P-loop_NTPase"/>
</dbReference>
<dbReference type="Pfam" id="PF24883">
    <property type="entry name" value="NPHP3_N"/>
    <property type="match status" value="1"/>
</dbReference>
<dbReference type="PANTHER" id="PTHR10039">
    <property type="entry name" value="AMELOGENIN"/>
    <property type="match status" value="1"/>
</dbReference>
<keyword evidence="4" id="KW-1185">Reference proteome</keyword>
<dbReference type="OrthoDB" id="195446at2759"/>
<sequence>MDTAASLIAIATLCEKLIKYINATRAAKDDRQRLRSQIRACSHIILQLKDEAEDSENLEESEEWAKSIQLLSSPLCRLHEALSVAAQALSPRDSTIEKLKWPLKEQDVRKLIDAIRYEMDLLSLALDRNSTRLLQKISLHSQHNEQLLIELKSTLGTRDVDHQFALEKVAEKLGGLEMGQNGVQKQVQQLHERHDLQEAIQKRQCILEELNSIDYESQQRNAIRSRQAGTGQWLLNSQQYQDWLTGKHRTLFCPGIPGAGKTVLASIINEDLRHRFHADPQIGLAHLFFDYRRQDQQSNETLLSGLLKQLVAQQLQLPLPKQVDDFYKTHRQEYSGQARTVMPTLEAVIASFSRVFIVLDALDECLAPEQNCTDLICAIQELQKRHKLQLLATSRPVPEVTGRFTAASVLQIQADAHDVQKYLAQQIHRLPGFVRKDVRLQDEVISSIVAAVQGM</sequence>
<dbReference type="SUPFAM" id="SSF52540">
    <property type="entry name" value="P-loop containing nucleoside triphosphate hydrolases"/>
    <property type="match status" value="1"/>
</dbReference>
<dbReference type="AlphaFoldDB" id="M2TL43"/>
<feature type="domain" description="Nephrocystin 3-like N-terminal" evidence="2">
    <location>
        <begin position="229"/>
        <end position="395"/>
    </location>
</feature>
<gene>
    <name evidence="3" type="ORF">COCHEDRAFT_1113305</name>
</gene>
<keyword evidence="1" id="KW-0677">Repeat</keyword>
<evidence type="ECO:0000259" key="2">
    <source>
        <dbReference type="Pfam" id="PF24883"/>
    </source>
</evidence>
<dbReference type="InterPro" id="IPR056884">
    <property type="entry name" value="NPHP3-like_N"/>
</dbReference>